<dbReference type="Pfam" id="PF23572">
    <property type="entry name" value="GH3_C"/>
    <property type="match status" value="1"/>
</dbReference>
<organism evidence="3 4">
    <name type="scientific">Chryseobacterium taichungense</name>
    <dbReference type="NCBI Taxonomy" id="295069"/>
    <lineage>
        <taxon>Bacteria</taxon>
        <taxon>Pseudomonadati</taxon>
        <taxon>Bacteroidota</taxon>
        <taxon>Flavobacteriia</taxon>
        <taxon>Flavobacteriales</taxon>
        <taxon>Weeksellaceae</taxon>
        <taxon>Chryseobacterium group</taxon>
        <taxon>Chryseobacterium</taxon>
    </lineage>
</organism>
<dbReference type="PANTHER" id="PTHR31901">
    <property type="entry name" value="GH3 DOMAIN-CONTAINING PROTEIN"/>
    <property type="match status" value="1"/>
</dbReference>
<evidence type="ECO:0000313" key="4">
    <source>
        <dbReference type="Proteomes" id="UP000199450"/>
    </source>
</evidence>
<dbReference type="GO" id="GO:0005737">
    <property type="term" value="C:cytoplasm"/>
    <property type="evidence" value="ECO:0007669"/>
    <property type="project" value="TreeGrafter"/>
</dbReference>
<evidence type="ECO:0000259" key="1">
    <source>
        <dbReference type="Pfam" id="PF23571"/>
    </source>
</evidence>
<dbReference type="InterPro" id="IPR055377">
    <property type="entry name" value="GH3_M"/>
</dbReference>
<dbReference type="STRING" id="295069.SAMN05421856_104292"/>
<dbReference type="EMBL" id="FOBV01000004">
    <property type="protein sequence ID" value="SEM57946.1"/>
    <property type="molecule type" value="Genomic_DNA"/>
</dbReference>
<dbReference type="GO" id="GO:0016881">
    <property type="term" value="F:acid-amino acid ligase activity"/>
    <property type="evidence" value="ECO:0007669"/>
    <property type="project" value="TreeGrafter"/>
</dbReference>
<dbReference type="AlphaFoldDB" id="A0A1H7ZHY4"/>
<keyword evidence="4" id="KW-1185">Reference proteome</keyword>
<evidence type="ECO:0000259" key="2">
    <source>
        <dbReference type="Pfam" id="PF23572"/>
    </source>
</evidence>
<dbReference type="InterPro" id="IPR004993">
    <property type="entry name" value="GH3"/>
</dbReference>
<sequence length="499" mass="57772">MLNFLKKNIALLWAKKHVRDAEEFKKNAEENQEKLLLSLTETAKKTLFGREHDFENIKSIADFQKKVQISDYEDLKPYIERVKKGQANILWTAIPEYFAKTSGTTSGSKYIPISKEGMPFQVKGAQSALFHYIAKNNNADFVNGKMIFLQGSPELEEVFGIKTGRLSGIVAHHIPKYLQKNRLPSWETNVMEDWEAKVDKIVEETEKENMTLISGIPPWLIMYFEKLVEKHHKKIKQIFPNLQLIVTGGVNYEPYRDKMEELLGGKVDIVQTFPASEGFFAFQDDYTKEGLLLLTDHGIFYEFVPLEEYSKPDARRLTLKDIELNKDYALILTTNSGLWAYSIGDVVRFIDKNPHRILVSGRTKHYTSAFGEHVIAYEVEEAIKATLEKYPAQITEFHLAPNVNPKEGLPYHEWYIEFEKEPEDLELFKNELDLQLRKRNTYYDDLISGNILQKLHIINLKKNAFHEYAKSQGKLGGQNKTPRLANDRKIAELLENYKL</sequence>
<accession>A0A1H7ZHY4</accession>
<feature type="domain" description="GH3 middle" evidence="1">
    <location>
        <begin position="293"/>
        <end position="351"/>
    </location>
</feature>
<dbReference type="Pfam" id="PF03321">
    <property type="entry name" value="GH3"/>
    <property type="match status" value="1"/>
</dbReference>
<dbReference type="PANTHER" id="PTHR31901:SF9">
    <property type="entry name" value="GH3 DOMAIN-CONTAINING PROTEIN"/>
    <property type="match status" value="1"/>
</dbReference>
<dbReference type="Pfam" id="PF23571">
    <property type="entry name" value="GH3_M"/>
    <property type="match status" value="1"/>
</dbReference>
<feature type="domain" description="GH3 C-terminal" evidence="2">
    <location>
        <begin position="378"/>
        <end position="489"/>
    </location>
</feature>
<dbReference type="RefSeq" id="WP_089999961.1">
    <property type="nucleotide sequence ID" value="NZ_FOBV01000004.1"/>
</dbReference>
<dbReference type="Proteomes" id="UP000199450">
    <property type="component" value="Unassembled WGS sequence"/>
</dbReference>
<evidence type="ECO:0000313" key="3">
    <source>
        <dbReference type="EMBL" id="SEM57946.1"/>
    </source>
</evidence>
<dbReference type="OrthoDB" id="5678283at2"/>
<proteinExistence type="predicted"/>
<dbReference type="InterPro" id="IPR055378">
    <property type="entry name" value="GH3_C"/>
</dbReference>
<protein>
    <submittedName>
        <fullName evidence="3">GH3 auxin-responsive promoter</fullName>
    </submittedName>
</protein>
<gene>
    <name evidence="3" type="ORF">SAMN05421856_104292</name>
</gene>
<reference evidence="4" key="1">
    <citation type="submission" date="2016-10" db="EMBL/GenBank/DDBJ databases">
        <authorList>
            <person name="Varghese N."/>
            <person name="Submissions S."/>
        </authorList>
    </citation>
    <scope>NUCLEOTIDE SEQUENCE [LARGE SCALE GENOMIC DNA]</scope>
    <source>
        <strain evidence="4">DSM 17453</strain>
    </source>
</reference>
<name>A0A1H7ZHY4_9FLAO</name>